<evidence type="ECO:0000256" key="1">
    <source>
        <dbReference type="ARBA" id="ARBA00023002"/>
    </source>
</evidence>
<feature type="compositionally biased region" description="Basic and acidic residues" evidence="2">
    <location>
        <begin position="578"/>
        <end position="587"/>
    </location>
</feature>
<keyword evidence="1" id="KW-0560">Oxidoreductase</keyword>
<dbReference type="PANTHER" id="PTHR35870">
    <property type="entry name" value="PROTEIN, PUTATIVE (AFU_ORTHOLOGUE AFUA_5G03330)-RELATED"/>
    <property type="match status" value="1"/>
</dbReference>
<feature type="compositionally biased region" description="Basic and acidic residues" evidence="2">
    <location>
        <begin position="472"/>
        <end position="487"/>
    </location>
</feature>
<dbReference type="SUPFAM" id="SSF52540">
    <property type="entry name" value="P-loop containing nucleoside triphosphate hydrolases"/>
    <property type="match status" value="1"/>
</dbReference>
<dbReference type="InterPro" id="IPR057927">
    <property type="entry name" value="RAD24-like_helical"/>
</dbReference>
<dbReference type="InterPro" id="IPR027417">
    <property type="entry name" value="P-loop_NTPase"/>
</dbReference>
<dbReference type="Pfam" id="PF03215">
    <property type="entry name" value="Rad17"/>
    <property type="match status" value="1"/>
</dbReference>
<reference evidence="4 5" key="1">
    <citation type="submission" date="2020-05" db="EMBL/GenBank/DDBJ databases">
        <title>Identification and distribution of gene clusters putatively required for synthesis of sphingolipid metabolism inhibitors in phylogenetically diverse species of the filamentous fungus Fusarium.</title>
        <authorList>
            <person name="Kim H.-S."/>
            <person name="Busman M."/>
            <person name="Brown D.W."/>
            <person name="Divon H."/>
            <person name="Uhlig S."/>
            <person name="Proctor R.H."/>
        </authorList>
    </citation>
    <scope>NUCLEOTIDE SEQUENCE [LARGE SCALE GENOMIC DNA]</scope>
    <source>
        <strain evidence="4 5">NRRL 20693</strain>
    </source>
</reference>
<keyword evidence="5" id="KW-1185">Reference proteome</keyword>
<evidence type="ECO:0000259" key="3">
    <source>
        <dbReference type="Pfam" id="PF25812"/>
    </source>
</evidence>
<feature type="compositionally biased region" description="Acidic residues" evidence="2">
    <location>
        <begin position="1188"/>
        <end position="1198"/>
    </location>
</feature>
<dbReference type="AlphaFoldDB" id="A0A8H5TGE9"/>
<dbReference type="EMBL" id="JAAGWQ010000064">
    <property type="protein sequence ID" value="KAF5671755.1"/>
    <property type="molecule type" value="Genomic_DNA"/>
</dbReference>
<dbReference type="OrthoDB" id="10265971at2759"/>
<proteinExistence type="predicted"/>
<evidence type="ECO:0000256" key="2">
    <source>
        <dbReference type="SAM" id="MobiDB-lite"/>
    </source>
</evidence>
<evidence type="ECO:0000313" key="5">
    <source>
        <dbReference type="Proteomes" id="UP000567885"/>
    </source>
</evidence>
<feature type="compositionally biased region" description="Polar residues" evidence="2">
    <location>
        <begin position="409"/>
        <end position="435"/>
    </location>
</feature>
<dbReference type="PANTHER" id="PTHR35870:SF6">
    <property type="entry name" value="MGS207 PROTEIN"/>
    <property type="match status" value="1"/>
</dbReference>
<accession>A0A8H5TGE9</accession>
<dbReference type="Pfam" id="PF25812">
    <property type="entry name" value="RAD24_helical"/>
    <property type="match status" value="1"/>
</dbReference>
<feature type="compositionally biased region" description="Low complexity" evidence="2">
    <location>
        <begin position="551"/>
        <end position="561"/>
    </location>
</feature>
<organism evidence="4 5">
    <name type="scientific">Fusarium heterosporum</name>
    <dbReference type="NCBI Taxonomy" id="42747"/>
    <lineage>
        <taxon>Eukaryota</taxon>
        <taxon>Fungi</taxon>
        <taxon>Dikarya</taxon>
        <taxon>Ascomycota</taxon>
        <taxon>Pezizomycotina</taxon>
        <taxon>Sordariomycetes</taxon>
        <taxon>Hypocreomycetidae</taxon>
        <taxon>Hypocreales</taxon>
        <taxon>Nectriaceae</taxon>
        <taxon>Fusarium</taxon>
        <taxon>Fusarium heterosporum species complex</taxon>
    </lineage>
</organism>
<sequence>MSGILSQVPVVNRLLGLGPNSQAIKVPSVEIHHIETTPDKRARCLKHLLKANHANYAIVYHNLHYDNHNAHILCSAYLLGASVSQLNDIYDRESRELEPWAPSPAEVGEDDWQQLRGDGRYQRAFVDFFEDKLVFRFNYDWHEEVNHYLFTGDEPLFHGLIGGLGHPLIHLGYAFEMECKELAMEALGLACAQYDFLHKYLDNKSYTKKSSFTSASPLDLLTKLSKDSRFDAINPSLDDLEETFDKHEDAILEYWNAWEINDPLKQFELSQEAAAALLVATVKPGTHAFNFLIVHLLTTSHAVRILLPFIPEKHHVTLVREWWLLVLGIFIVKGRPLPDPDNVDSDLKQRGWKYVEDKALNSNWATDAHYVKERYAVPANAPSALMAPPAKRRRRNVVDDEDDEDEQPRTNTLTKFLLSSPTSSTKSRAPTASPSPTKPKIIASKPPKNGSIRLPRRAQQHKSSSISPSSKRTKDVGKAADKGKTADLKTLFANQSQRAVKPGAGDRRSVPLEDIISDPISEDDEISEQKASSASLVGQHAKKRLRESTQPPFSSAPPSASQKFIKPPKPVHTATANDDTRPWSERFGPRSLDELAVHKKKVSDVRKWLEDVTAGRMRQRLLILKGAAGSGKTTTMRLLTSDMGCELLEWRNPAGSSGLGFVSTSAQFQEFLGRGGKFGALDTDSVEIPTQSSSQMARKSDSKRVILIEEFPNTFSRSSTALTSFRNTILQYLADNTPSLSMFAKPSQQEPVTPVVMVISETHLTTTSASADSFTAHRLLGPEILQHPGVGMIEFNAIAPSLLLKALELIVQKEARKSGRRKTPGPQVLKRLGEIGDIRNAVSSLEFLCLKGDEQGDWGNKVAFTKQTKGVKDGIKLTQGEEESLELISQREASLGIFHAIGKVVYNKRDEIAPRNDTVENLPGFLSRHSRPKRSEVSVDTLIDETGTDTHTFVSALHENYVLSCESTDPMDLSTPMDYVNDCIEYLSQADLLSPSRDIFFGGRGGFSGSDSGSHVLRQDEITFQVAVRGMLFSLPNPVKRKSSSMSKSSDAFKMFYPTSLKLWRAKEELEGFVDMWSTKLLKGDDGATKNLTDGATAFRRPQQNPEDTSWMQRKQQSRQALLKQQQQKQEDEPDNTPLLSLGSAARREMLLERLPYMAHIARARKASTFRLRDLEKVVAFKGINAADEDSDADDDMPPGEAWATDKPSEEMSPRKKSAGIKAGNVSGLLAQKLVLSDDDIED</sequence>
<gene>
    <name evidence="4" type="ORF">FHETE_3968</name>
</gene>
<dbReference type="Pfam" id="PF14027">
    <property type="entry name" value="Questin_oxidase"/>
    <property type="match status" value="1"/>
</dbReference>
<comment type="caution">
    <text evidence="4">The sequence shown here is derived from an EMBL/GenBank/DDBJ whole genome shotgun (WGS) entry which is preliminary data.</text>
</comment>
<feature type="domain" description="Checkpoint protein RAD24-like helical bundle" evidence="3">
    <location>
        <begin position="892"/>
        <end position="996"/>
    </location>
</feature>
<feature type="region of interest" description="Disordered" evidence="2">
    <location>
        <begin position="382"/>
        <end position="587"/>
    </location>
</feature>
<protein>
    <submittedName>
        <fullName evidence="4">Cell cycle checkpoint</fullName>
    </submittedName>
</protein>
<evidence type="ECO:0000313" key="4">
    <source>
        <dbReference type="EMBL" id="KAF5671755.1"/>
    </source>
</evidence>
<feature type="compositionally biased region" description="Low complexity" evidence="2">
    <location>
        <begin position="1113"/>
        <end position="1128"/>
    </location>
</feature>
<dbReference type="Proteomes" id="UP000567885">
    <property type="component" value="Unassembled WGS sequence"/>
</dbReference>
<dbReference type="InterPro" id="IPR025337">
    <property type="entry name" value="Questin_oxidase-like"/>
</dbReference>
<dbReference type="Gene3D" id="3.40.50.300">
    <property type="entry name" value="P-loop containing nucleotide triphosphate hydrolases"/>
    <property type="match status" value="1"/>
</dbReference>
<feature type="region of interest" description="Disordered" evidence="2">
    <location>
        <begin position="1092"/>
        <end position="1142"/>
    </location>
</feature>
<dbReference type="GO" id="GO:0016491">
    <property type="term" value="F:oxidoreductase activity"/>
    <property type="evidence" value="ECO:0007669"/>
    <property type="project" value="UniProtKB-KW"/>
</dbReference>
<feature type="compositionally biased region" description="Polar residues" evidence="2">
    <location>
        <begin position="1102"/>
        <end position="1112"/>
    </location>
</feature>
<feature type="region of interest" description="Disordered" evidence="2">
    <location>
        <begin position="1188"/>
        <end position="1223"/>
    </location>
</feature>
<name>A0A8H5TGE9_FUSHE</name>